<proteinExistence type="predicted"/>
<sequence length="214" mass="23786">MANTQSTNTQAANTPFLLDNAGTSAIIGSAKTISSAPANEPAAPEVNREVNRDVSLEVIHYPHIYQLATWPQTYQTFLSDVETQLNLTLPAFGQRQADTDKRLLAHLPNKWLLISDTPLGEQLAMFCDNVNGTMLDQSAAYAVIAVRGEKAGDFLQQISFVDYHRQQHSVFITQMMANYTVLVEQLNATTYLLYITRSLAQSFWDALTDKTLLS</sequence>
<dbReference type="Gene3D" id="3.30.1360.120">
    <property type="entry name" value="Probable tRNA modification gtpase trme, domain 1"/>
    <property type="match status" value="1"/>
</dbReference>
<evidence type="ECO:0008006" key="3">
    <source>
        <dbReference type="Google" id="ProtNLM"/>
    </source>
</evidence>
<keyword evidence="2" id="KW-1185">Reference proteome</keyword>
<dbReference type="AlphaFoldDB" id="A0A6N7EU46"/>
<accession>A0A6N7EU46</accession>
<reference evidence="1 2" key="1">
    <citation type="submission" date="2019-10" db="EMBL/GenBank/DDBJ databases">
        <title>Cardiobacteriales fam. a chemoheterotrophic member of the order Cardiobacteriales, and proposal of Cardiobacteriales fam. nov.</title>
        <authorList>
            <person name="Wang C."/>
        </authorList>
    </citation>
    <scope>NUCLEOTIDE SEQUENCE [LARGE SCALE GENOMIC DNA]</scope>
    <source>
        <strain evidence="1 2">ML27</strain>
    </source>
</reference>
<dbReference type="InParanoid" id="A0A6N7EU46"/>
<protein>
    <recommendedName>
        <fullName evidence="3">Sarcosine oxidase subunit gamma</fullName>
    </recommendedName>
</protein>
<dbReference type="RefSeq" id="WP_152810355.1">
    <property type="nucleotide sequence ID" value="NZ_WHNW01000006.1"/>
</dbReference>
<comment type="caution">
    <text evidence="1">The sequence shown here is derived from an EMBL/GenBank/DDBJ whole genome shotgun (WGS) entry which is preliminary data.</text>
</comment>
<evidence type="ECO:0000313" key="2">
    <source>
        <dbReference type="Proteomes" id="UP000471298"/>
    </source>
</evidence>
<name>A0A6N7EU46_9GAMM</name>
<gene>
    <name evidence="1" type="ORF">GCU85_06365</name>
</gene>
<organism evidence="1 2">
    <name type="scientific">Ostreibacterium oceani</name>
    <dbReference type="NCBI Taxonomy" id="2654998"/>
    <lineage>
        <taxon>Bacteria</taxon>
        <taxon>Pseudomonadati</taxon>
        <taxon>Pseudomonadota</taxon>
        <taxon>Gammaproteobacteria</taxon>
        <taxon>Cardiobacteriales</taxon>
        <taxon>Ostreibacteriaceae</taxon>
        <taxon>Ostreibacterium</taxon>
    </lineage>
</organism>
<dbReference type="SUPFAM" id="SSF103025">
    <property type="entry name" value="Folate-binding domain"/>
    <property type="match status" value="1"/>
</dbReference>
<evidence type="ECO:0000313" key="1">
    <source>
        <dbReference type="EMBL" id="MPV86354.1"/>
    </source>
</evidence>
<dbReference type="EMBL" id="WHNW01000006">
    <property type="protein sequence ID" value="MPV86354.1"/>
    <property type="molecule type" value="Genomic_DNA"/>
</dbReference>
<dbReference type="InterPro" id="IPR027266">
    <property type="entry name" value="TrmE/GcvT-like"/>
</dbReference>
<dbReference type="Gene3D" id="3.30.70.1520">
    <property type="entry name" value="Heterotetrameric sarcosine oxidase"/>
    <property type="match status" value="1"/>
</dbReference>
<dbReference type="Proteomes" id="UP000471298">
    <property type="component" value="Unassembled WGS sequence"/>
</dbReference>